<dbReference type="PANTHER" id="PTHR11579:SF0">
    <property type="entry name" value="PROTEIN-L-ISOASPARTATE(D-ASPARTATE) O-METHYLTRANSFERASE"/>
    <property type="match status" value="1"/>
</dbReference>
<dbReference type="PANTHER" id="PTHR11579">
    <property type="entry name" value="PROTEIN-L-ISOASPARTATE O-METHYLTRANSFERASE"/>
    <property type="match status" value="1"/>
</dbReference>
<dbReference type="CDD" id="cd02440">
    <property type="entry name" value="AdoMet_MTases"/>
    <property type="match status" value="1"/>
</dbReference>
<evidence type="ECO:0000256" key="10">
    <source>
        <dbReference type="ARBA" id="ARBA00031323"/>
    </source>
</evidence>
<evidence type="ECO:0000313" key="14">
    <source>
        <dbReference type="Proteomes" id="UP000245992"/>
    </source>
</evidence>
<evidence type="ECO:0000313" key="13">
    <source>
        <dbReference type="EMBL" id="PVE10008.1"/>
    </source>
</evidence>
<comment type="caution">
    <text evidence="13">The sequence shown here is derived from an EMBL/GenBank/DDBJ whole genome shotgun (WGS) entry which is preliminary data.</text>
</comment>
<dbReference type="SUPFAM" id="SSF53335">
    <property type="entry name" value="S-adenosyl-L-methionine-dependent methyltransferases"/>
    <property type="match status" value="1"/>
</dbReference>
<reference evidence="13 14" key="1">
    <citation type="submission" date="2013-12" db="EMBL/GenBank/DDBJ databases">
        <title>Annotated genome of Streptomyces scopuliridis.</title>
        <authorList>
            <person name="Olson J.B."/>
        </authorList>
    </citation>
    <scope>NUCLEOTIDE SEQUENCE [LARGE SCALE GENOMIC DNA]</scope>
    <source>
        <strain evidence="13 14">RB72</strain>
    </source>
</reference>
<keyword evidence="7" id="KW-0808">Transferase</keyword>
<keyword evidence="6" id="KW-0489">Methyltransferase</keyword>
<evidence type="ECO:0000256" key="5">
    <source>
        <dbReference type="ARBA" id="ARBA00022490"/>
    </source>
</evidence>
<dbReference type="STRING" id="1440053.GCA_000718095_01688"/>
<dbReference type="EMBL" id="AZSP01000236">
    <property type="protein sequence ID" value="PVE10008.1"/>
    <property type="molecule type" value="Genomic_DNA"/>
</dbReference>
<feature type="compositionally biased region" description="Basic and acidic residues" evidence="12">
    <location>
        <begin position="388"/>
        <end position="397"/>
    </location>
</feature>
<evidence type="ECO:0000256" key="1">
    <source>
        <dbReference type="ARBA" id="ARBA00004496"/>
    </source>
</evidence>
<proteinExistence type="inferred from homology"/>
<dbReference type="OrthoDB" id="5143400at2"/>
<evidence type="ECO:0000256" key="8">
    <source>
        <dbReference type="ARBA" id="ARBA00022691"/>
    </source>
</evidence>
<dbReference type="GO" id="GO:0004719">
    <property type="term" value="F:protein-L-isoaspartate (D-aspartate) O-methyltransferase activity"/>
    <property type="evidence" value="ECO:0007669"/>
    <property type="project" value="UniProtKB-EC"/>
</dbReference>
<dbReference type="GO" id="GO:0032259">
    <property type="term" value="P:methylation"/>
    <property type="evidence" value="ECO:0007669"/>
    <property type="project" value="UniProtKB-KW"/>
</dbReference>
<evidence type="ECO:0000256" key="12">
    <source>
        <dbReference type="SAM" id="MobiDB-lite"/>
    </source>
</evidence>
<evidence type="ECO:0000256" key="7">
    <source>
        <dbReference type="ARBA" id="ARBA00022679"/>
    </source>
</evidence>
<name>A0A2T7T4G5_9ACTN</name>
<feature type="region of interest" description="Disordered" evidence="12">
    <location>
        <begin position="383"/>
        <end position="408"/>
    </location>
</feature>
<dbReference type="EC" id="2.1.1.77" evidence="3"/>
<dbReference type="Pfam" id="PF01135">
    <property type="entry name" value="PCMT"/>
    <property type="match status" value="1"/>
</dbReference>
<keyword evidence="8" id="KW-0949">S-adenosyl-L-methionine</keyword>
<comment type="subcellular location">
    <subcellularLocation>
        <location evidence="1">Cytoplasm</location>
    </subcellularLocation>
</comment>
<dbReference type="AlphaFoldDB" id="A0A2T7T4G5"/>
<evidence type="ECO:0000256" key="3">
    <source>
        <dbReference type="ARBA" id="ARBA00011890"/>
    </source>
</evidence>
<keyword evidence="5" id="KW-0963">Cytoplasm</keyword>
<evidence type="ECO:0000256" key="4">
    <source>
        <dbReference type="ARBA" id="ARBA00013346"/>
    </source>
</evidence>
<dbReference type="InterPro" id="IPR029063">
    <property type="entry name" value="SAM-dependent_MTases_sf"/>
</dbReference>
<dbReference type="InterPro" id="IPR000682">
    <property type="entry name" value="PCMT"/>
</dbReference>
<evidence type="ECO:0000256" key="6">
    <source>
        <dbReference type="ARBA" id="ARBA00022603"/>
    </source>
</evidence>
<protein>
    <recommendedName>
        <fullName evidence="4">Protein-L-isoaspartate O-methyltransferase</fullName>
        <ecNumber evidence="3">2.1.1.77</ecNumber>
    </recommendedName>
    <alternativeName>
        <fullName evidence="11">L-isoaspartyl protein carboxyl methyltransferase</fullName>
    </alternativeName>
    <alternativeName>
        <fullName evidence="9">Protein L-isoaspartyl methyltransferase</fullName>
    </alternativeName>
    <alternativeName>
        <fullName evidence="10">Protein-beta-aspartate methyltransferase</fullName>
    </alternativeName>
</protein>
<feature type="region of interest" description="Disordered" evidence="12">
    <location>
        <begin position="249"/>
        <end position="285"/>
    </location>
</feature>
<gene>
    <name evidence="13" type="ORF">Y717_19505</name>
</gene>
<keyword evidence="14" id="KW-1185">Reference proteome</keyword>
<feature type="compositionally biased region" description="Low complexity" evidence="12">
    <location>
        <begin position="249"/>
        <end position="264"/>
    </location>
</feature>
<comment type="similarity">
    <text evidence="2">Belongs to the methyltransferase superfamily. L-isoaspartyl/D-aspartyl protein methyltransferase family.</text>
</comment>
<dbReference type="GO" id="GO:0005737">
    <property type="term" value="C:cytoplasm"/>
    <property type="evidence" value="ECO:0007669"/>
    <property type="project" value="UniProtKB-SubCell"/>
</dbReference>
<sequence length="408" mass="42998">MPPPQPDALADALIRVPRHEFIPALAWAVPQGAGTPPAAASGYWIDQHRDPDRWWRAVYSDTVIVTQLDGGRTELTPANAAAPSTAPSCAASSPLLVTAGLRHLAVRPGDRVLDVGGGTGWTSGLCAYLAGDDALVTTVEIDPDLARTATENLARCGLHPAIVTGDAATELPSSDGESDGLFDRVHVTCGVTDIPYVWVEHTRPGGHIVLPYNPPIGRLLRLTVHEDGSATGRFGEECSYMPLRSERLPQAQAQPADADTTGTDTHPRVRTLDSAPGSDSGTESLLHPAPAPGLQVLLASLVGDEPWVNGSGSVLLTDGVSRATVEDGGRLTQTGPRDLWDEAESVHRAWTRHGRPGLDRIGFTVTPQRQYVWIDDPSVPAAHTLDNPADKSADKSADTATTVGASLG</sequence>
<accession>A0A2T7T4G5</accession>
<dbReference type="Gene3D" id="3.40.50.150">
    <property type="entry name" value="Vaccinia Virus protein VP39"/>
    <property type="match status" value="1"/>
</dbReference>
<dbReference type="Proteomes" id="UP000245992">
    <property type="component" value="Unassembled WGS sequence"/>
</dbReference>
<evidence type="ECO:0000256" key="9">
    <source>
        <dbReference type="ARBA" id="ARBA00030757"/>
    </source>
</evidence>
<evidence type="ECO:0000256" key="2">
    <source>
        <dbReference type="ARBA" id="ARBA00005369"/>
    </source>
</evidence>
<organism evidence="13 14">
    <name type="scientific">Streptomyces scopuliridis RB72</name>
    <dbReference type="NCBI Taxonomy" id="1440053"/>
    <lineage>
        <taxon>Bacteria</taxon>
        <taxon>Bacillati</taxon>
        <taxon>Actinomycetota</taxon>
        <taxon>Actinomycetes</taxon>
        <taxon>Kitasatosporales</taxon>
        <taxon>Streptomycetaceae</taxon>
        <taxon>Streptomyces</taxon>
    </lineage>
</organism>
<dbReference type="RefSeq" id="WP_051745703.1">
    <property type="nucleotide sequence ID" value="NZ_AZSP01000236.1"/>
</dbReference>
<evidence type="ECO:0000256" key="11">
    <source>
        <dbReference type="ARBA" id="ARBA00031350"/>
    </source>
</evidence>